<dbReference type="Gene3D" id="2.130.10.10">
    <property type="entry name" value="YVTN repeat-like/Quinoprotein amine dehydrogenase"/>
    <property type="match status" value="1"/>
</dbReference>
<dbReference type="InterPro" id="IPR052025">
    <property type="entry name" value="Xyloglucanase_GH74"/>
</dbReference>
<dbReference type="GO" id="GO:0016787">
    <property type="term" value="F:hydrolase activity"/>
    <property type="evidence" value="ECO:0007669"/>
    <property type="project" value="UniProtKB-KW"/>
</dbReference>
<accession>A0A8U0A4A1</accession>
<dbReference type="PANTHER" id="PTHR43739">
    <property type="entry name" value="XYLOGLUCANASE (EUROFUNG)"/>
    <property type="match status" value="1"/>
</dbReference>
<reference evidence="1" key="1">
    <citation type="submission" date="2022-04" db="EMBL/GenBank/DDBJ databases">
        <title>Halocatena sp. nov., isolated from a salt lake.</title>
        <authorList>
            <person name="Cui H.-L."/>
        </authorList>
    </citation>
    <scope>NUCLEOTIDE SEQUENCE</scope>
    <source>
        <strain evidence="1">AD-1</strain>
    </source>
</reference>
<name>A0A8U0A4A1_9EURY</name>
<dbReference type="GeneID" id="71927244"/>
<evidence type="ECO:0000313" key="2">
    <source>
        <dbReference type="Proteomes" id="UP000831768"/>
    </source>
</evidence>
<dbReference type="AlphaFoldDB" id="A0A8U0A4A1"/>
<dbReference type="PANTHER" id="PTHR43739:SF5">
    <property type="entry name" value="EXO-ALPHA-SIALIDASE"/>
    <property type="match status" value="1"/>
</dbReference>
<organism evidence="1 2">
    <name type="scientific">Halocatena salina</name>
    <dbReference type="NCBI Taxonomy" id="2934340"/>
    <lineage>
        <taxon>Archaea</taxon>
        <taxon>Methanobacteriati</taxon>
        <taxon>Methanobacteriota</taxon>
        <taxon>Stenosarchaea group</taxon>
        <taxon>Halobacteria</taxon>
        <taxon>Halobacteriales</taxon>
        <taxon>Natronomonadaceae</taxon>
        <taxon>Halocatena</taxon>
    </lineage>
</organism>
<dbReference type="InterPro" id="IPR015943">
    <property type="entry name" value="WD40/YVTN_repeat-like_dom_sf"/>
</dbReference>
<protein>
    <submittedName>
        <fullName evidence="1">Glycosyl hydrolase</fullName>
    </submittedName>
</protein>
<dbReference type="KEGG" id="haad:MW046_04315"/>
<keyword evidence="2" id="KW-1185">Reference proteome</keyword>
<gene>
    <name evidence="1" type="ORF">MW046_04315</name>
</gene>
<dbReference type="EMBL" id="CP096019">
    <property type="protein sequence ID" value="UPM43676.1"/>
    <property type="molecule type" value="Genomic_DNA"/>
</dbReference>
<evidence type="ECO:0000313" key="1">
    <source>
        <dbReference type="EMBL" id="UPM43676.1"/>
    </source>
</evidence>
<dbReference type="RefSeq" id="WP_247994338.1">
    <property type="nucleotide sequence ID" value="NZ_CP096019.1"/>
</dbReference>
<dbReference type="SUPFAM" id="SSF110296">
    <property type="entry name" value="Oligoxyloglucan reducing end-specific cellobiohydrolase"/>
    <property type="match status" value="1"/>
</dbReference>
<sequence>MLLAGTTDGVYRVSDTDTFESERVLETDRAMRVRTFDSVAGAFAATKSGLYHSLDGTDWVDLGVPREEVYSVAVNSSGDHLYAGTHPAHVYVSTSFAATSFAAESDDRACEWEELTGFQELPSRSEWHTPRHRNEAHVRSLGFDPENPERLIAGVEVGGVHVSDDRGQTWDERRIAFDAPHSNDVHHVLVQTSDRYVASTGSGLYRTTDAGHSWTRIDEDVDHTYFREAFAADGRLYAAAARGAPPTWGGDLGPDAALFESTDGGDSFETVSYPGAPNEFVLAWTARDGSVFAGTRGGYVLRRTDGEWIEVGRLSVSIRSLSGV</sequence>
<dbReference type="GO" id="GO:0010411">
    <property type="term" value="P:xyloglucan metabolic process"/>
    <property type="evidence" value="ECO:0007669"/>
    <property type="project" value="TreeGrafter"/>
</dbReference>
<keyword evidence="1" id="KW-0378">Hydrolase</keyword>
<proteinExistence type="predicted"/>
<dbReference type="Proteomes" id="UP000831768">
    <property type="component" value="Chromosome"/>
</dbReference>